<accession>A0A420DC97</accession>
<reference evidence="1 2" key="1">
    <citation type="submission" date="2018-09" db="EMBL/GenBank/DDBJ databases">
        <title>Genomic Encyclopedia of Archaeal and Bacterial Type Strains, Phase II (KMG-II): from individual species to whole genera.</title>
        <authorList>
            <person name="Goeker M."/>
        </authorList>
    </citation>
    <scope>NUCLEOTIDE SEQUENCE [LARGE SCALE GENOMIC DNA]</scope>
    <source>
        <strain evidence="1 2">DSM 26283</strain>
    </source>
</reference>
<evidence type="ECO:0000313" key="1">
    <source>
        <dbReference type="EMBL" id="RKE89433.1"/>
    </source>
</evidence>
<comment type="caution">
    <text evidence="1">The sequence shown here is derived from an EMBL/GenBank/DDBJ whole genome shotgun (WGS) entry which is preliminary data.</text>
</comment>
<name>A0A420DC97_9FLAO</name>
<dbReference type="EMBL" id="RAQJ01000009">
    <property type="protein sequence ID" value="RKE89433.1"/>
    <property type="molecule type" value="Genomic_DNA"/>
</dbReference>
<gene>
    <name evidence="1" type="ORF">BXY80_2782</name>
</gene>
<proteinExistence type="predicted"/>
<evidence type="ECO:0000313" key="2">
    <source>
        <dbReference type="Proteomes" id="UP000284892"/>
    </source>
</evidence>
<dbReference type="OrthoDB" id="1150265at2"/>
<dbReference type="AlphaFoldDB" id="A0A420DC97"/>
<keyword evidence="2" id="KW-1185">Reference proteome</keyword>
<protein>
    <submittedName>
        <fullName evidence="1">Uncharacterized protein</fullName>
    </submittedName>
</protein>
<sequence length="138" mass="16481">MKGEPRGRLYQESEFVFDEFNGLKIEQLIVCENHKSEPILIYIKVKNRNWHQYFLDAGIGFWENWDNLEDIEDDEQFKYVDSTEKLNLNGKQISKIYCTSDFKNSRIVIEFKNKEKLILKCVNPEIFDSECELIKTTE</sequence>
<dbReference type="Proteomes" id="UP000284892">
    <property type="component" value="Unassembled WGS sequence"/>
</dbReference>
<dbReference type="RefSeq" id="WP_147376144.1">
    <property type="nucleotide sequence ID" value="NZ_RAQJ01000009.1"/>
</dbReference>
<organism evidence="1 2">
    <name type="scientific">Ichthyenterobacterium magnum</name>
    <dbReference type="NCBI Taxonomy" id="1230530"/>
    <lineage>
        <taxon>Bacteria</taxon>
        <taxon>Pseudomonadati</taxon>
        <taxon>Bacteroidota</taxon>
        <taxon>Flavobacteriia</taxon>
        <taxon>Flavobacteriales</taxon>
        <taxon>Flavobacteriaceae</taxon>
        <taxon>Ichthyenterobacterium</taxon>
    </lineage>
</organism>